<dbReference type="EMBL" id="CACVAT010000117">
    <property type="protein sequence ID" value="CAA6808164.1"/>
    <property type="molecule type" value="Genomic_DNA"/>
</dbReference>
<dbReference type="Gene3D" id="1.25.40.10">
    <property type="entry name" value="Tetratricopeptide repeat domain"/>
    <property type="match status" value="1"/>
</dbReference>
<dbReference type="AlphaFoldDB" id="A0A6S6T034"/>
<protein>
    <recommendedName>
        <fullName evidence="2">Tetratricopeptide repeat protein</fullName>
    </recommendedName>
</protein>
<gene>
    <name evidence="1" type="ORF">HELGO_WM78557</name>
</gene>
<name>A0A6S6T034_9GAMM</name>
<accession>A0A6S6T034</accession>
<evidence type="ECO:0008006" key="2">
    <source>
        <dbReference type="Google" id="ProtNLM"/>
    </source>
</evidence>
<reference evidence="1" key="1">
    <citation type="submission" date="2020-01" db="EMBL/GenBank/DDBJ databases">
        <authorList>
            <person name="Meier V. D."/>
            <person name="Meier V D."/>
        </authorList>
    </citation>
    <scope>NUCLEOTIDE SEQUENCE</scope>
    <source>
        <strain evidence="1">HLG_WM_MAG_09</strain>
    </source>
</reference>
<organism evidence="1">
    <name type="scientific">uncultured Thiotrichaceae bacterium</name>
    <dbReference type="NCBI Taxonomy" id="298394"/>
    <lineage>
        <taxon>Bacteria</taxon>
        <taxon>Pseudomonadati</taxon>
        <taxon>Pseudomonadota</taxon>
        <taxon>Gammaproteobacteria</taxon>
        <taxon>Thiotrichales</taxon>
        <taxon>Thiotrichaceae</taxon>
        <taxon>environmental samples</taxon>
    </lineage>
</organism>
<dbReference type="SUPFAM" id="SSF48452">
    <property type="entry name" value="TPR-like"/>
    <property type="match status" value="1"/>
</dbReference>
<evidence type="ECO:0000313" key="1">
    <source>
        <dbReference type="EMBL" id="CAA6808164.1"/>
    </source>
</evidence>
<dbReference type="InterPro" id="IPR011990">
    <property type="entry name" value="TPR-like_helical_dom_sf"/>
</dbReference>
<proteinExistence type="predicted"/>
<sequence>MRTIIGDYPQALAAFGKNLAPTDHDLVWMAATHSALGNKEQAQQAARKAIAIEPANKIAMNPEIGNYQDETLGDLFRQRIMTAGIPVA</sequence>